<sequence>MRPLFLLTIAVMVLAASQIKVVYDFNGVVVNKTCYLIKTQGLPVYTIVSSVGVNESAKIPLVRSFIHELKNTSGVHIRGDETLGEDVLQRLKEEGGKTDVWLEVYVFNNISLVKRIIDKAKGLGVGLTIYYINATDPGPWPGREKAVEMMRSWVNEYVKRYGKDARFGIGFILDIPVVTLTVFNSTEEEADKVAARVREIVPCRYPIVYFTDEEYLYPAPLTSYNTDSQHAQGLALSSADDLLERRDASQIRDDAPAVEDALVAKRADSPMDWVGVLLAALFAALATLAVVLYRVGDRF</sequence>
<dbReference type="Proteomes" id="UP000256877">
    <property type="component" value="Unassembled WGS sequence"/>
</dbReference>
<keyword evidence="1" id="KW-0812">Transmembrane</keyword>
<keyword evidence="1" id="KW-1133">Transmembrane helix</keyword>
<organism evidence="3 4">
    <name type="scientific">Pyrobaculum aerophilum</name>
    <dbReference type="NCBI Taxonomy" id="13773"/>
    <lineage>
        <taxon>Archaea</taxon>
        <taxon>Thermoproteota</taxon>
        <taxon>Thermoprotei</taxon>
        <taxon>Thermoproteales</taxon>
        <taxon>Thermoproteaceae</taxon>
        <taxon>Pyrobaculum</taxon>
    </lineage>
</organism>
<dbReference type="AlphaFoldDB" id="A0A371R1I1"/>
<reference evidence="4 5" key="1">
    <citation type="submission" date="2017-07" db="EMBL/GenBank/DDBJ databases">
        <title>Draft genome sequence of aerobic hyperthermophilic archaea, Pyrobaculum aerophilum YKB31 and YKB32.</title>
        <authorList>
            <person name="Mochizuki T."/>
            <person name="Berliner A.J."/>
            <person name="Yoshida-Takashima Y."/>
            <person name="Takaki Y."/>
            <person name="Nunoura T."/>
            <person name="Takai K."/>
        </authorList>
    </citation>
    <scope>NUCLEOTIDE SEQUENCE [LARGE SCALE GENOMIC DNA]</scope>
    <source>
        <strain evidence="2 5">YKB31</strain>
        <strain evidence="3 4">YKB32</strain>
    </source>
</reference>
<keyword evidence="1" id="KW-0472">Membrane</keyword>
<evidence type="ECO:0000256" key="1">
    <source>
        <dbReference type="SAM" id="Phobius"/>
    </source>
</evidence>
<name>A0A371R1I1_9CREN</name>
<dbReference type="OrthoDB" id="30236at2157"/>
<dbReference type="Proteomes" id="UP000257123">
    <property type="component" value="Unassembled WGS sequence"/>
</dbReference>
<feature type="transmembrane region" description="Helical" evidence="1">
    <location>
        <begin position="273"/>
        <end position="293"/>
    </location>
</feature>
<proteinExistence type="predicted"/>
<dbReference type="EMBL" id="NMUE01000009">
    <property type="protein sequence ID" value="RFA96884.1"/>
    <property type="molecule type" value="Genomic_DNA"/>
</dbReference>
<evidence type="ECO:0000313" key="4">
    <source>
        <dbReference type="Proteomes" id="UP000256877"/>
    </source>
</evidence>
<dbReference type="RefSeq" id="WP_116420797.1">
    <property type="nucleotide sequence ID" value="NZ_NMUE01000009.1"/>
</dbReference>
<evidence type="ECO:0000313" key="2">
    <source>
        <dbReference type="EMBL" id="RFA96884.1"/>
    </source>
</evidence>
<evidence type="ECO:0000313" key="5">
    <source>
        <dbReference type="Proteomes" id="UP000257123"/>
    </source>
</evidence>
<dbReference type="EMBL" id="NMUF01000027">
    <property type="protein sequence ID" value="RFA97405.1"/>
    <property type="molecule type" value="Genomic_DNA"/>
</dbReference>
<comment type="caution">
    <text evidence="3">The sequence shown here is derived from an EMBL/GenBank/DDBJ whole genome shotgun (WGS) entry which is preliminary data.</text>
</comment>
<gene>
    <name evidence="2" type="ORF">CGL51_04195</name>
    <name evidence="3" type="ORF">CGL52_09435</name>
</gene>
<accession>A0A371R1I1</accession>
<protein>
    <submittedName>
        <fullName evidence="3">Uncharacterized protein</fullName>
    </submittedName>
</protein>
<evidence type="ECO:0000313" key="3">
    <source>
        <dbReference type="EMBL" id="RFA97405.1"/>
    </source>
</evidence>